<feature type="region of interest" description="Disordered" evidence="1">
    <location>
        <begin position="108"/>
        <end position="127"/>
    </location>
</feature>
<evidence type="ECO:0000313" key="3">
    <source>
        <dbReference type="EMBL" id="CAJ0867575.1"/>
    </source>
</evidence>
<dbReference type="EMBL" id="CATVXE010000001">
    <property type="protein sequence ID" value="CAJ0678947.1"/>
    <property type="molecule type" value="Genomic_DNA"/>
</dbReference>
<dbReference type="EMBL" id="CAUDKV010000007">
    <property type="protein sequence ID" value="CAJ0867575.1"/>
    <property type="molecule type" value="Genomic_DNA"/>
</dbReference>
<reference evidence="2 5" key="1">
    <citation type="submission" date="2023-07" db="EMBL/GenBank/DDBJ databases">
        <authorList>
            <person name="Peeters C."/>
        </authorList>
    </citation>
    <scope>NUCLEOTIDE SEQUENCE</scope>
    <source>
        <strain evidence="3 5">R-77569</strain>
        <strain evidence="2">R-77591</strain>
    </source>
</reference>
<comment type="caution">
    <text evidence="2">The sequence shown here is derived from an EMBL/GenBank/DDBJ whole genome shotgun (WGS) entry which is preliminary data.</text>
</comment>
<gene>
    <name evidence="3" type="ORF">R77569_01988</name>
    <name evidence="2" type="ORF">R77591_00038</name>
</gene>
<name>A0AAD2AMB7_9RALS</name>
<evidence type="ECO:0000313" key="2">
    <source>
        <dbReference type="EMBL" id="CAJ0678947.1"/>
    </source>
</evidence>
<accession>A0AAD2AMB7</accession>
<dbReference type="Proteomes" id="UP001190002">
    <property type="component" value="Unassembled WGS sequence"/>
</dbReference>
<dbReference type="GO" id="GO:0044659">
    <property type="term" value="P:viral release from host cell by cytolysis"/>
    <property type="evidence" value="ECO:0007669"/>
    <property type="project" value="InterPro"/>
</dbReference>
<organism evidence="2 4">
    <name type="scientific">Ralstonia mannitolilytica</name>
    <dbReference type="NCBI Taxonomy" id="105219"/>
    <lineage>
        <taxon>Bacteria</taxon>
        <taxon>Pseudomonadati</taxon>
        <taxon>Pseudomonadota</taxon>
        <taxon>Betaproteobacteria</taxon>
        <taxon>Burkholderiales</taxon>
        <taxon>Burkholderiaceae</taxon>
        <taxon>Ralstonia</taxon>
    </lineage>
</organism>
<evidence type="ECO:0000256" key="1">
    <source>
        <dbReference type="SAM" id="MobiDB-lite"/>
    </source>
</evidence>
<dbReference type="AlphaFoldDB" id="A0AAD2AMB7"/>
<keyword evidence="5" id="KW-1185">Reference proteome</keyword>
<protein>
    <recommendedName>
        <fullName evidence="6">Lysis protein</fullName>
    </recommendedName>
</protein>
<sequence length="173" mass="18496">MNFAIVRLLAVAAVAAAAAWGWQANRYETAIAQIQRAHAIERQTAVDTVVTALQAAIARHRQLTDQLDALDRTHFSEMQRATAENTRLQRALAAGDVRMSVRARCQPDARAGAGEDQPGAGVGDGATGRCELSGKDAADLVDLFAGAERDAEKLRYLQGRERALEGAGAFVEP</sequence>
<dbReference type="Pfam" id="PF03245">
    <property type="entry name" value="Phage_lysis"/>
    <property type="match status" value="1"/>
</dbReference>
<proteinExistence type="predicted"/>
<evidence type="ECO:0008006" key="6">
    <source>
        <dbReference type="Google" id="ProtNLM"/>
    </source>
</evidence>
<dbReference type="InterPro" id="IPR004929">
    <property type="entry name" value="I-spanin"/>
</dbReference>
<dbReference type="Proteomes" id="UP001190452">
    <property type="component" value="Unassembled WGS sequence"/>
</dbReference>
<evidence type="ECO:0000313" key="5">
    <source>
        <dbReference type="Proteomes" id="UP001190452"/>
    </source>
</evidence>
<dbReference type="RefSeq" id="WP_104565768.1">
    <property type="nucleotide sequence ID" value="NZ_CATVXE010000001.1"/>
</dbReference>
<evidence type="ECO:0000313" key="4">
    <source>
        <dbReference type="Proteomes" id="UP001190002"/>
    </source>
</evidence>